<comment type="subcellular location">
    <subcellularLocation>
        <location evidence="1">Cell membrane</location>
        <topology evidence="1">Multi-pass membrane protein</topology>
    </subcellularLocation>
</comment>
<proteinExistence type="predicted"/>
<dbReference type="PANTHER" id="PTHR30250:SF11">
    <property type="entry name" value="O-ANTIGEN TRANSPORTER-RELATED"/>
    <property type="match status" value="1"/>
</dbReference>
<keyword evidence="4 6" id="KW-1133">Transmembrane helix</keyword>
<keyword evidence="3 6" id="KW-0812">Transmembrane</keyword>
<dbReference type="EMBL" id="SNZV01000004">
    <property type="protein sequence ID" value="TDS13727.1"/>
    <property type="molecule type" value="Genomic_DNA"/>
</dbReference>
<evidence type="ECO:0000256" key="4">
    <source>
        <dbReference type="ARBA" id="ARBA00022989"/>
    </source>
</evidence>
<evidence type="ECO:0000256" key="3">
    <source>
        <dbReference type="ARBA" id="ARBA00022692"/>
    </source>
</evidence>
<feature type="transmembrane region" description="Helical" evidence="6">
    <location>
        <begin position="127"/>
        <end position="146"/>
    </location>
</feature>
<reference evidence="7 8" key="1">
    <citation type="submission" date="2019-03" db="EMBL/GenBank/DDBJ databases">
        <title>Genomic Encyclopedia of Type Strains, Phase III (KMG-III): the genomes of soil and plant-associated and newly described type strains.</title>
        <authorList>
            <person name="Whitman W."/>
        </authorList>
    </citation>
    <scope>NUCLEOTIDE SEQUENCE [LARGE SCALE GENOMIC DNA]</scope>
    <source>
        <strain evidence="7 8">CGMCC 1.12801</strain>
    </source>
</reference>
<protein>
    <submittedName>
        <fullName evidence="7">Na+-driven multidrug efflux pump</fullName>
    </submittedName>
</protein>
<feature type="transmembrane region" description="Helical" evidence="6">
    <location>
        <begin position="21"/>
        <end position="42"/>
    </location>
</feature>
<keyword evidence="2" id="KW-1003">Cell membrane</keyword>
<feature type="transmembrane region" description="Helical" evidence="6">
    <location>
        <begin position="348"/>
        <end position="368"/>
    </location>
</feature>
<gene>
    <name evidence="7" type="ORF">B0I21_10453</name>
</gene>
<evidence type="ECO:0000256" key="2">
    <source>
        <dbReference type="ARBA" id="ARBA00022475"/>
    </source>
</evidence>
<name>A0A4R7D0A5_9SPHI</name>
<feature type="transmembrane region" description="Helical" evidence="6">
    <location>
        <begin position="375"/>
        <end position="393"/>
    </location>
</feature>
<feature type="transmembrane region" description="Helical" evidence="6">
    <location>
        <begin position="185"/>
        <end position="206"/>
    </location>
</feature>
<dbReference type="InterPro" id="IPR050833">
    <property type="entry name" value="Poly_Biosynth_Transport"/>
</dbReference>
<dbReference type="AlphaFoldDB" id="A0A4R7D0A5"/>
<dbReference type="Proteomes" id="UP000294752">
    <property type="component" value="Unassembled WGS sequence"/>
</dbReference>
<dbReference type="GO" id="GO:0005886">
    <property type="term" value="C:plasma membrane"/>
    <property type="evidence" value="ECO:0007669"/>
    <property type="project" value="UniProtKB-SubCell"/>
</dbReference>
<feature type="transmembrane region" description="Helical" evidence="6">
    <location>
        <begin position="313"/>
        <end position="336"/>
    </location>
</feature>
<feature type="transmembrane region" description="Helical" evidence="6">
    <location>
        <begin position="54"/>
        <end position="75"/>
    </location>
</feature>
<dbReference type="PANTHER" id="PTHR30250">
    <property type="entry name" value="PST FAMILY PREDICTED COLANIC ACID TRANSPORTER"/>
    <property type="match status" value="1"/>
</dbReference>
<feature type="transmembrane region" description="Helical" evidence="6">
    <location>
        <begin position="87"/>
        <end position="115"/>
    </location>
</feature>
<feature type="transmembrane region" description="Helical" evidence="6">
    <location>
        <begin position="399"/>
        <end position="420"/>
    </location>
</feature>
<evidence type="ECO:0000313" key="7">
    <source>
        <dbReference type="EMBL" id="TDS13727.1"/>
    </source>
</evidence>
<evidence type="ECO:0000313" key="8">
    <source>
        <dbReference type="Proteomes" id="UP000294752"/>
    </source>
</evidence>
<keyword evidence="5 6" id="KW-0472">Membrane</keyword>
<accession>A0A4R7D0A5</accession>
<comment type="caution">
    <text evidence="7">The sequence shown here is derived from an EMBL/GenBank/DDBJ whole genome shotgun (WGS) entry which is preliminary data.</text>
</comment>
<evidence type="ECO:0000256" key="6">
    <source>
        <dbReference type="SAM" id="Phobius"/>
    </source>
</evidence>
<dbReference type="RefSeq" id="WP_133640058.1">
    <property type="nucleotide sequence ID" value="NZ_SNZV01000004.1"/>
</dbReference>
<feature type="transmembrane region" description="Helical" evidence="6">
    <location>
        <begin position="158"/>
        <end position="179"/>
    </location>
</feature>
<organism evidence="7 8">
    <name type="scientific">Sphingobacterium paludis</name>
    <dbReference type="NCBI Taxonomy" id="1476465"/>
    <lineage>
        <taxon>Bacteria</taxon>
        <taxon>Pseudomonadati</taxon>
        <taxon>Bacteroidota</taxon>
        <taxon>Sphingobacteriia</taxon>
        <taxon>Sphingobacteriales</taxon>
        <taxon>Sphingobacteriaceae</taxon>
        <taxon>Sphingobacterium</taxon>
    </lineage>
</organism>
<evidence type="ECO:0000256" key="5">
    <source>
        <dbReference type="ARBA" id="ARBA00023136"/>
    </source>
</evidence>
<evidence type="ECO:0000256" key="1">
    <source>
        <dbReference type="ARBA" id="ARBA00004651"/>
    </source>
</evidence>
<sequence>MSLTKRNIIKNGISTAGQKGVRILEQLFLVPFFISQWGAAYYGEWLTLTIVPSVLAFTDLGMGSAAANGFVLKYAAGERQEARNMGYTGFLVVSAVILVSVLLGAIGIALAYHFNWLKNSLIPQDEALTALAFMILSKVLTFYMELFEARFRAARKAVLGINLSTVNSLLNIGVGLTVLMLGYGVVVYAISQFVIALLYNVLYAFIANKILGLRKQFKATYNAVYAKAILAKGLGYMMSPLWQAVLFQGTTFVVRIALGPESVAIFNTVRTLSRSVNQVYSIVNASIFPELQYEIGAGNLPKAKGILMGSMKVTAILAVLGVLFMSAFGLPIYNLWTDNALQPSYTMWYFFIAATGFNAIWWTSAVVFRATNKPYQLSFAGLIFSVLAIGFTYVGAKFWGLQGAALGSLLFEVCMAAYILPKSFLLIEGAKLEFTS</sequence>
<dbReference type="OrthoDB" id="7011692at2"/>
<keyword evidence="8" id="KW-1185">Reference proteome</keyword>